<feature type="domain" description="MYND-type" evidence="13">
    <location>
        <begin position="110"/>
        <end position="147"/>
    </location>
</feature>
<comment type="subcellular location">
    <subcellularLocation>
        <location evidence="1">Nucleus</location>
    </subcellularLocation>
</comment>
<keyword evidence="8" id="KW-0539">Nucleus</keyword>
<dbReference type="GO" id="GO:0003677">
    <property type="term" value="F:DNA binding"/>
    <property type="evidence" value="ECO:0007669"/>
    <property type="project" value="UniProtKB-KW"/>
</dbReference>
<dbReference type="Pfam" id="PF04194">
    <property type="entry name" value="PDCD2_C"/>
    <property type="match status" value="1"/>
</dbReference>
<evidence type="ECO:0000256" key="8">
    <source>
        <dbReference type="ARBA" id="ARBA00023242"/>
    </source>
</evidence>
<reference evidence="14" key="3">
    <citation type="submission" date="2025-09" db="UniProtKB">
        <authorList>
            <consortium name="Ensembl"/>
        </authorList>
    </citation>
    <scope>IDENTIFICATION</scope>
</reference>
<name>A0A2K5V3I4_MACFA</name>
<keyword evidence="15" id="KW-1185">Reference proteome</keyword>
<reference evidence="14" key="2">
    <citation type="submission" date="2025-08" db="UniProtKB">
        <authorList>
            <consortium name="Ensembl"/>
        </authorList>
    </citation>
    <scope>IDENTIFICATION</scope>
</reference>
<evidence type="ECO:0000256" key="6">
    <source>
        <dbReference type="ARBA" id="ARBA00022843"/>
    </source>
</evidence>
<dbReference type="AlphaFoldDB" id="A0A2K5V3I4"/>
<reference evidence="14 15" key="1">
    <citation type="submission" date="2013-03" db="EMBL/GenBank/DDBJ databases">
        <authorList>
            <person name="Warren W."/>
            <person name="Wilson R.K."/>
        </authorList>
    </citation>
    <scope>NUCLEOTIDE SEQUENCE</scope>
</reference>
<keyword evidence="5" id="KW-0862">Zinc</keyword>
<dbReference type="InterPro" id="IPR007320">
    <property type="entry name" value="PDCD2_C"/>
</dbReference>
<proteinExistence type="predicted"/>
<evidence type="ECO:0000256" key="5">
    <source>
        <dbReference type="ARBA" id="ARBA00022833"/>
    </source>
</evidence>
<dbReference type="InterPro" id="IPR002893">
    <property type="entry name" value="Znf_MYND"/>
</dbReference>
<evidence type="ECO:0000256" key="9">
    <source>
        <dbReference type="ARBA" id="ARBA00058067"/>
    </source>
</evidence>
<dbReference type="Gene3D" id="6.10.140.2220">
    <property type="match status" value="1"/>
</dbReference>
<sequence length="274" mass="30977">PAASAPAWRLRSEQFPSKVGGRPAWLGAAGLPGPRAWLVYAPLPGRADAFHRGIFLFCCREPPCCAGLRVFRNQLPRKNEFYSYEPPSENPPPETGESVCLQLKSGAHLCRVCGCLGPKTCSRCHRAYYCGKEHQTLDWRLGHKQTCAQPDHFDHIIPDHNFLFPEFEIVIETEEEIMPEVVEKEDYSEITGSMGEALEEELDSMAKHESREDTIFQKFKTQIALEPEQVKFLDMAGYCPIWISGENIPQEKDIPDCPCGAKRILEFQFSDTVC</sequence>
<evidence type="ECO:0000256" key="12">
    <source>
        <dbReference type="PROSITE-ProRule" id="PRU00134"/>
    </source>
</evidence>
<evidence type="ECO:0000259" key="13">
    <source>
        <dbReference type="PROSITE" id="PS50865"/>
    </source>
</evidence>
<dbReference type="Ensembl" id="ENSMFAT00000069825.2">
    <property type="protein sequence ID" value="ENSMFAP00000019277.2"/>
    <property type="gene ID" value="ENSMFAG00000064388.1"/>
</dbReference>
<dbReference type="GO" id="GO:0006915">
    <property type="term" value="P:apoptotic process"/>
    <property type="evidence" value="ECO:0007669"/>
    <property type="project" value="UniProtKB-KW"/>
</dbReference>
<evidence type="ECO:0000256" key="4">
    <source>
        <dbReference type="ARBA" id="ARBA00022771"/>
    </source>
</evidence>
<evidence type="ECO:0000256" key="7">
    <source>
        <dbReference type="ARBA" id="ARBA00023125"/>
    </source>
</evidence>
<comment type="function">
    <text evidence="9">May be a DNA-binding protein with a regulatory function. May play an important role in cell death and/or in regulation of cell proliferation.</text>
</comment>
<dbReference type="VEuPathDB" id="HostDB:ENSMFAG00000032658"/>
<dbReference type="GO" id="GO:0005737">
    <property type="term" value="C:cytoplasm"/>
    <property type="evidence" value="ECO:0007669"/>
    <property type="project" value="InterPro"/>
</dbReference>
<evidence type="ECO:0000256" key="3">
    <source>
        <dbReference type="ARBA" id="ARBA00022723"/>
    </source>
</evidence>
<evidence type="ECO:0000313" key="15">
    <source>
        <dbReference type="Proteomes" id="UP000233100"/>
    </source>
</evidence>
<evidence type="ECO:0000256" key="1">
    <source>
        <dbReference type="ARBA" id="ARBA00004123"/>
    </source>
</evidence>
<dbReference type="GO" id="GO:0005634">
    <property type="term" value="C:nucleus"/>
    <property type="evidence" value="ECO:0007669"/>
    <property type="project" value="UniProtKB-SubCell"/>
</dbReference>
<evidence type="ECO:0000313" key="14">
    <source>
        <dbReference type="Ensembl" id="ENSMFAP00000019277.2"/>
    </source>
</evidence>
<keyword evidence="6" id="KW-0832">Ubl conjugation</keyword>
<keyword evidence="4 12" id="KW-0863">Zinc-finger</keyword>
<accession>A0A2K5V3I4</accession>
<dbReference type="PANTHER" id="PTHR12298">
    <property type="entry name" value="PCDC2 PROGRAMMED CELL DEATH PROTEIN 2 -RELATED"/>
    <property type="match status" value="1"/>
</dbReference>
<evidence type="ECO:0000256" key="10">
    <source>
        <dbReference type="ARBA" id="ARBA00071576"/>
    </source>
</evidence>
<dbReference type="PROSITE" id="PS50865">
    <property type="entry name" value="ZF_MYND_2"/>
    <property type="match status" value="1"/>
</dbReference>
<dbReference type="GO" id="GO:0008270">
    <property type="term" value="F:zinc ion binding"/>
    <property type="evidence" value="ECO:0007669"/>
    <property type="project" value="UniProtKB-KW"/>
</dbReference>
<protein>
    <recommendedName>
        <fullName evidence="10">Programmed cell death protein 2</fullName>
    </recommendedName>
    <alternativeName>
        <fullName evidence="11">Zinc finger protein Rp-8</fullName>
    </alternativeName>
</protein>
<dbReference type="Pfam" id="PF01753">
    <property type="entry name" value="zf-MYND"/>
    <property type="match status" value="1"/>
</dbReference>
<dbReference type="Proteomes" id="UP000233100">
    <property type="component" value="Chromosome 4"/>
</dbReference>
<organism evidence="14 15">
    <name type="scientific">Macaca fascicularis</name>
    <name type="common">Crab-eating macaque</name>
    <name type="synonym">Cynomolgus monkey</name>
    <dbReference type="NCBI Taxonomy" id="9541"/>
    <lineage>
        <taxon>Eukaryota</taxon>
        <taxon>Metazoa</taxon>
        <taxon>Chordata</taxon>
        <taxon>Craniata</taxon>
        <taxon>Vertebrata</taxon>
        <taxon>Euteleostomi</taxon>
        <taxon>Mammalia</taxon>
        <taxon>Eutheria</taxon>
        <taxon>Euarchontoglires</taxon>
        <taxon>Primates</taxon>
        <taxon>Haplorrhini</taxon>
        <taxon>Catarrhini</taxon>
        <taxon>Cercopithecidae</taxon>
        <taxon>Cercopithecinae</taxon>
        <taxon>Macaca</taxon>
    </lineage>
</organism>
<dbReference type="FunFam" id="6.10.140.2220:FF:000014">
    <property type="entry name" value="Programmed cell death 2"/>
    <property type="match status" value="1"/>
</dbReference>
<dbReference type="SUPFAM" id="SSF144232">
    <property type="entry name" value="HIT/MYND zinc finger-like"/>
    <property type="match status" value="1"/>
</dbReference>
<evidence type="ECO:0000256" key="2">
    <source>
        <dbReference type="ARBA" id="ARBA00022703"/>
    </source>
</evidence>
<keyword evidence="7" id="KW-0238">DNA-binding</keyword>
<keyword evidence="3" id="KW-0479">Metal-binding</keyword>
<evidence type="ECO:0000256" key="11">
    <source>
        <dbReference type="ARBA" id="ARBA00079293"/>
    </source>
</evidence>
<dbReference type="GeneTree" id="ENSGT00940000156603"/>
<dbReference type="PANTHER" id="PTHR12298:SF4">
    <property type="entry name" value="PROGRAMMED CELL DEATH PROTEIN 2"/>
    <property type="match status" value="1"/>
</dbReference>
<keyword evidence="2" id="KW-0053">Apoptosis</keyword>